<evidence type="ECO:0000256" key="5">
    <source>
        <dbReference type="ARBA" id="ARBA00011738"/>
    </source>
</evidence>
<keyword evidence="11 16" id="KW-0067">ATP-binding</keyword>
<comment type="pathway">
    <text evidence="4 16">Cofactor biosynthesis; coenzyme A biosynthesis; CoA from (R)-pantothenate: step 1/5.</text>
</comment>
<reference evidence="17 18" key="1">
    <citation type="submission" date="2024-02" db="EMBL/GenBank/DDBJ databases">
        <title>Marinospirillum sp. MEB 164 isolated from Lonar lake sediment.</title>
        <authorList>
            <person name="Joshi A."/>
            <person name="Thite S."/>
        </authorList>
    </citation>
    <scope>NUCLEOTIDE SEQUENCE [LARGE SCALE GENOMIC DNA]</scope>
    <source>
        <strain evidence="17 18">MEB164</strain>
    </source>
</reference>
<dbReference type="PANTHER" id="PTHR34265">
    <property type="entry name" value="TYPE III PANTOTHENATE KINASE"/>
    <property type="match status" value="1"/>
</dbReference>
<feature type="binding site" evidence="16">
    <location>
        <position position="123"/>
    </location>
    <ligand>
        <name>ATP</name>
        <dbReference type="ChEBI" id="CHEBI:30616"/>
    </ligand>
</feature>
<feature type="binding site" evidence="16">
    <location>
        <position position="92"/>
    </location>
    <ligand>
        <name>substrate</name>
    </ligand>
</feature>
<dbReference type="PANTHER" id="PTHR34265:SF1">
    <property type="entry name" value="TYPE III PANTOTHENATE KINASE"/>
    <property type="match status" value="1"/>
</dbReference>
<dbReference type="SUPFAM" id="SSF53067">
    <property type="entry name" value="Actin-like ATPase domain"/>
    <property type="match status" value="2"/>
</dbReference>
<evidence type="ECO:0000256" key="8">
    <source>
        <dbReference type="ARBA" id="ARBA00022679"/>
    </source>
</evidence>
<dbReference type="Pfam" id="PF03309">
    <property type="entry name" value="Pan_kinase"/>
    <property type="match status" value="1"/>
</dbReference>
<comment type="function">
    <text evidence="16">Catalyzes the phosphorylation of pantothenate (Pan), the first step in CoA biosynthesis.</text>
</comment>
<keyword evidence="18" id="KW-1185">Reference proteome</keyword>
<evidence type="ECO:0000256" key="2">
    <source>
        <dbReference type="ARBA" id="ARBA00001958"/>
    </source>
</evidence>
<comment type="cofactor">
    <cofactor evidence="2">
        <name>K(+)</name>
        <dbReference type="ChEBI" id="CHEBI:29103"/>
    </cofactor>
</comment>
<comment type="catalytic activity">
    <reaction evidence="1 16">
        <text>(R)-pantothenate + ATP = (R)-4'-phosphopantothenate + ADP + H(+)</text>
        <dbReference type="Rhea" id="RHEA:16373"/>
        <dbReference type="ChEBI" id="CHEBI:10986"/>
        <dbReference type="ChEBI" id="CHEBI:15378"/>
        <dbReference type="ChEBI" id="CHEBI:29032"/>
        <dbReference type="ChEBI" id="CHEBI:30616"/>
        <dbReference type="ChEBI" id="CHEBI:456216"/>
        <dbReference type="EC" id="2.7.1.33"/>
    </reaction>
</comment>
<evidence type="ECO:0000256" key="13">
    <source>
        <dbReference type="ARBA" id="ARBA00022993"/>
    </source>
</evidence>
<feature type="binding site" evidence="16">
    <location>
        <begin position="99"/>
        <end position="102"/>
    </location>
    <ligand>
        <name>substrate</name>
    </ligand>
</feature>
<dbReference type="EC" id="2.7.1.33" evidence="6 16"/>
<evidence type="ECO:0000256" key="9">
    <source>
        <dbReference type="ARBA" id="ARBA00022741"/>
    </source>
</evidence>
<organism evidence="17 18">
    <name type="scientific">Marinospirillum alkalitolerans</name>
    <dbReference type="NCBI Taxonomy" id="3123374"/>
    <lineage>
        <taxon>Bacteria</taxon>
        <taxon>Pseudomonadati</taxon>
        <taxon>Pseudomonadota</taxon>
        <taxon>Gammaproteobacteria</taxon>
        <taxon>Oceanospirillales</taxon>
        <taxon>Oceanospirillaceae</taxon>
        <taxon>Marinospirillum</taxon>
    </lineage>
</organism>
<accession>A0ABW8PZ35</accession>
<keyword evidence="10 16" id="KW-0418">Kinase</keyword>
<proteinExistence type="inferred from homology"/>
<feature type="binding site" evidence="16">
    <location>
        <begin position="6"/>
        <end position="13"/>
    </location>
    <ligand>
        <name>ATP</name>
        <dbReference type="ChEBI" id="CHEBI:30616"/>
    </ligand>
</feature>
<comment type="caution">
    <text evidence="17">The sequence shown here is derived from an EMBL/GenBank/DDBJ whole genome shotgun (WGS) entry which is preliminary data.</text>
</comment>
<feature type="active site" description="Proton acceptor" evidence="16">
    <location>
        <position position="101"/>
    </location>
</feature>
<evidence type="ECO:0000256" key="10">
    <source>
        <dbReference type="ARBA" id="ARBA00022777"/>
    </source>
</evidence>
<evidence type="ECO:0000256" key="1">
    <source>
        <dbReference type="ARBA" id="ARBA00001206"/>
    </source>
</evidence>
<name>A0ABW8PZ35_9GAMM</name>
<dbReference type="HAMAP" id="MF_01274">
    <property type="entry name" value="Pantothen_kinase_3"/>
    <property type="match status" value="1"/>
</dbReference>
<evidence type="ECO:0000256" key="15">
    <source>
        <dbReference type="ARBA" id="ARBA00040883"/>
    </source>
</evidence>
<keyword evidence="8 16" id="KW-0808">Transferase</keyword>
<dbReference type="InterPro" id="IPR043129">
    <property type="entry name" value="ATPase_NBD"/>
</dbReference>
<keyword evidence="12 16" id="KW-0630">Potassium</keyword>
<dbReference type="Proteomes" id="UP001621714">
    <property type="component" value="Unassembled WGS sequence"/>
</dbReference>
<evidence type="ECO:0000256" key="14">
    <source>
        <dbReference type="ARBA" id="ARBA00038036"/>
    </source>
</evidence>
<evidence type="ECO:0000256" key="6">
    <source>
        <dbReference type="ARBA" id="ARBA00012102"/>
    </source>
</evidence>
<dbReference type="NCBIfam" id="TIGR00671">
    <property type="entry name" value="baf"/>
    <property type="match status" value="1"/>
</dbReference>
<sequence>MILDLDIGNTLSKWRLKSMEQDRIIERGSVWTRDRWDGSQELPDFRDLKAIRISNVAGKDILRKVERLAKRYRVKLYVARSCEESAGVRNGYQKPEALGVDRWMGVLAGYHALGGCCVIDCGSAITMDFVLPDGQHLGGFITPGMRLMKESLKLGTSNVPFQQDDTYQGLTVPGTSTQEAVTHGIFLAAVGQIALAYDQFCQSQKQKLPVILTGGDAELIHRGLSIHAYMWPDMVYAGLELIFPLTEQELQGQLYGAPVRAKIIEKVVFA</sequence>
<comment type="cofactor">
    <cofactor evidence="16">
        <name>NH4(+)</name>
        <dbReference type="ChEBI" id="CHEBI:28938"/>
    </cofactor>
    <cofactor evidence="16">
        <name>K(+)</name>
        <dbReference type="ChEBI" id="CHEBI:29103"/>
    </cofactor>
    <text evidence="16">A monovalent cation. Ammonium or potassium.</text>
</comment>
<evidence type="ECO:0000256" key="7">
    <source>
        <dbReference type="ARBA" id="ARBA00022490"/>
    </source>
</evidence>
<comment type="subcellular location">
    <subcellularLocation>
        <location evidence="3 16">Cytoplasm</location>
    </subcellularLocation>
</comment>
<dbReference type="EMBL" id="JBANFI010000007">
    <property type="protein sequence ID" value="MFK7161542.1"/>
    <property type="molecule type" value="Genomic_DNA"/>
</dbReference>
<keyword evidence="13 16" id="KW-0173">Coenzyme A biosynthesis</keyword>
<gene>
    <name evidence="16" type="primary">coaX</name>
    <name evidence="17" type="ORF">V6U78_10880</name>
</gene>
<evidence type="ECO:0000256" key="11">
    <source>
        <dbReference type="ARBA" id="ARBA00022840"/>
    </source>
</evidence>
<feature type="binding site" evidence="16">
    <location>
        <position position="120"/>
    </location>
    <ligand>
        <name>K(+)</name>
        <dbReference type="ChEBI" id="CHEBI:29103"/>
    </ligand>
</feature>
<protein>
    <recommendedName>
        <fullName evidence="15 16">Type III pantothenate kinase</fullName>
        <ecNumber evidence="6 16">2.7.1.33</ecNumber>
    </recommendedName>
    <alternativeName>
        <fullName evidence="16">PanK-III</fullName>
    </alternativeName>
    <alternativeName>
        <fullName evidence="16">Pantothenic acid kinase</fullName>
    </alternativeName>
</protein>
<comment type="similarity">
    <text evidence="14 16">Belongs to the type III pantothenate kinase family.</text>
</comment>
<keyword evidence="7 16" id="KW-0963">Cytoplasm</keyword>
<dbReference type="InterPro" id="IPR004619">
    <property type="entry name" value="Type_III_PanK"/>
</dbReference>
<dbReference type="CDD" id="cd24015">
    <property type="entry name" value="ASKHA_NBD_PanK-III"/>
    <property type="match status" value="1"/>
</dbReference>
<evidence type="ECO:0000256" key="12">
    <source>
        <dbReference type="ARBA" id="ARBA00022958"/>
    </source>
</evidence>
<dbReference type="GO" id="GO:0004594">
    <property type="term" value="F:pantothenate kinase activity"/>
    <property type="evidence" value="ECO:0007669"/>
    <property type="project" value="UniProtKB-EC"/>
</dbReference>
<evidence type="ECO:0000313" key="18">
    <source>
        <dbReference type="Proteomes" id="UP001621714"/>
    </source>
</evidence>
<keyword evidence="9 16" id="KW-0547">Nucleotide-binding</keyword>
<evidence type="ECO:0000256" key="3">
    <source>
        <dbReference type="ARBA" id="ARBA00004496"/>
    </source>
</evidence>
<evidence type="ECO:0000313" key="17">
    <source>
        <dbReference type="EMBL" id="MFK7161542.1"/>
    </source>
</evidence>
<comment type="subunit">
    <text evidence="5 16">Homodimer.</text>
</comment>
<feature type="binding site" evidence="16">
    <location>
        <position position="177"/>
    </location>
    <ligand>
        <name>substrate</name>
    </ligand>
</feature>
<dbReference type="RefSeq" id="WP_405340572.1">
    <property type="nucleotide sequence ID" value="NZ_JBANFI010000007.1"/>
</dbReference>
<evidence type="ECO:0000256" key="4">
    <source>
        <dbReference type="ARBA" id="ARBA00005225"/>
    </source>
</evidence>
<keyword evidence="16" id="KW-0479">Metal-binding</keyword>
<evidence type="ECO:0000256" key="16">
    <source>
        <dbReference type="HAMAP-Rule" id="MF_01274"/>
    </source>
</evidence>
<dbReference type="Gene3D" id="3.30.420.40">
    <property type="match status" value="2"/>
</dbReference>